<keyword evidence="3" id="KW-1185">Reference proteome</keyword>
<name>A0A6N8ILY4_9ACTN</name>
<feature type="domain" description="DUF2229" evidence="1">
    <location>
        <begin position="31"/>
        <end position="150"/>
    </location>
</feature>
<sequence length="187" mass="19196">VAAALQQPALERRLLERCGDVAGDARRGGVRVGLLAALNGYESLPFWHALLRDLGFSVLVALRDGEEPSAEGLETIPSESVCRPAKIVHARLHALARRGADAVLMPRYARGSRCPVSSGYADAVRDSVPLVADGTVALAAPLLAAVSPEKIAAGEADRAALRAALDALAPAGAPVGAGELDRALVAG</sequence>
<evidence type="ECO:0000313" key="3">
    <source>
        <dbReference type="Proteomes" id="UP000468327"/>
    </source>
</evidence>
<protein>
    <recommendedName>
        <fullName evidence="1">DUF2229 domain-containing protein</fullName>
    </recommendedName>
</protein>
<dbReference type="Pfam" id="PF09989">
    <property type="entry name" value="DUF2229"/>
    <property type="match status" value="1"/>
</dbReference>
<gene>
    <name evidence="2" type="ORF">GO738_16235</name>
</gene>
<dbReference type="InterPro" id="IPR018709">
    <property type="entry name" value="CoA_activase_DUF2229"/>
</dbReference>
<dbReference type="Proteomes" id="UP000468327">
    <property type="component" value="Unassembled WGS sequence"/>
</dbReference>
<comment type="caution">
    <text evidence="2">The sequence shown here is derived from an EMBL/GenBank/DDBJ whole genome shotgun (WGS) entry which is preliminary data.</text>
</comment>
<dbReference type="PANTHER" id="PTHR32329:SF2">
    <property type="entry name" value="BIFUNCTIONAL PROTEIN [INCLUDES 2-HYDROXYACYL-COA DEHYDRATASE (N-TER) AND ITS ACTIVATOR DOMAIN (C_TERM)"/>
    <property type="match status" value="1"/>
</dbReference>
<reference evidence="2 3" key="1">
    <citation type="submission" date="2019-11" db="EMBL/GenBank/DDBJ databases">
        <title>Whole genome shotgun sequencing (WGS) data from Adlercreutzia equolifaciens ResAG-91, Eggerthella lenta MRI-F36, MRI-F37, MRI-F40, ResAG-49, ResAG-88, ResAG-121, ResAG-145, and Gordonibacter sp. ResAG-5, ResAG-26, ResAG-43, ResAG-50, ResAG-59.</title>
        <authorList>
            <person name="Stoll D.A."/>
            <person name="Danylec N."/>
            <person name="Franz C.M.A.P."/>
            <person name="Huch M."/>
        </authorList>
    </citation>
    <scope>NUCLEOTIDE SEQUENCE [LARGE SCALE GENOMIC DNA]</scope>
    <source>
        <strain evidence="2 3">ResAG-59</strain>
    </source>
</reference>
<dbReference type="AlphaFoldDB" id="A0A6N8ILY4"/>
<dbReference type="EMBL" id="WPOC01000075">
    <property type="protein sequence ID" value="MVN16868.1"/>
    <property type="molecule type" value="Genomic_DNA"/>
</dbReference>
<dbReference type="RefSeq" id="WP_203229779.1">
    <property type="nucleotide sequence ID" value="NZ_WPOC01000075.1"/>
</dbReference>
<feature type="non-terminal residue" evidence="2">
    <location>
        <position position="187"/>
    </location>
</feature>
<feature type="non-terminal residue" evidence="2">
    <location>
        <position position="1"/>
    </location>
</feature>
<evidence type="ECO:0000313" key="2">
    <source>
        <dbReference type="EMBL" id="MVN16868.1"/>
    </source>
</evidence>
<dbReference type="PANTHER" id="PTHR32329">
    <property type="entry name" value="BIFUNCTIONAL PROTEIN [INCLUDES 2-HYDROXYACYL-COA DEHYDRATASE (N-TER) AND ITS ACTIVATOR DOMAIN (C_TERM)-RELATED"/>
    <property type="match status" value="1"/>
</dbReference>
<dbReference type="InterPro" id="IPR051805">
    <property type="entry name" value="Dehydratase_Activator_Redct"/>
</dbReference>
<organism evidence="2 3">
    <name type="scientific">Gordonibacter urolithinfaciens</name>
    <dbReference type="NCBI Taxonomy" id="1335613"/>
    <lineage>
        <taxon>Bacteria</taxon>
        <taxon>Bacillati</taxon>
        <taxon>Actinomycetota</taxon>
        <taxon>Coriobacteriia</taxon>
        <taxon>Eggerthellales</taxon>
        <taxon>Eggerthellaceae</taxon>
        <taxon>Gordonibacter</taxon>
    </lineage>
</organism>
<evidence type="ECO:0000259" key="1">
    <source>
        <dbReference type="Pfam" id="PF09989"/>
    </source>
</evidence>
<proteinExistence type="predicted"/>
<accession>A0A6N8ILY4</accession>